<dbReference type="PROSITE" id="PS00671">
    <property type="entry name" value="D_2_HYDROXYACID_DH_3"/>
    <property type="match status" value="1"/>
</dbReference>
<evidence type="ECO:0000313" key="6">
    <source>
        <dbReference type="EMBL" id="QAA76641.1"/>
    </source>
</evidence>
<dbReference type="PANTHER" id="PTHR10996">
    <property type="entry name" value="2-HYDROXYACID DEHYDROGENASE-RELATED"/>
    <property type="match status" value="1"/>
</dbReference>
<dbReference type="GO" id="GO:0051287">
    <property type="term" value="F:NAD binding"/>
    <property type="evidence" value="ECO:0007669"/>
    <property type="project" value="InterPro"/>
</dbReference>
<dbReference type="PROSITE" id="PS00065">
    <property type="entry name" value="D_2_HYDROXYACID_DH_1"/>
    <property type="match status" value="1"/>
</dbReference>
<dbReference type="Proteomes" id="UP000287233">
    <property type="component" value="Chromosome"/>
</dbReference>
<evidence type="ECO:0000256" key="3">
    <source>
        <dbReference type="RuleBase" id="RU003719"/>
    </source>
</evidence>
<dbReference type="GO" id="GO:0030267">
    <property type="term" value="F:glyoxylate reductase (NADPH) activity"/>
    <property type="evidence" value="ECO:0007669"/>
    <property type="project" value="TreeGrafter"/>
</dbReference>
<dbReference type="SUPFAM" id="SSF51735">
    <property type="entry name" value="NAD(P)-binding Rossmann-fold domains"/>
    <property type="match status" value="1"/>
</dbReference>
<dbReference type="Pfam" id="PF02826">
    <property type="entry name" value="2-Hacid_dh_C"/>
    <property type="match status" value="1"/>
</dbReference>
<evidence type="ECO:0000256" key="1">
    <source>
        <dbReference type="ARBA" id="ARBA00005854"/>
    </source>
</evidence>
<dbReference type="Pfam" id="PF00389">
    <property type="entry name" value="2-Hacid_dh"/>
    <property type="match status" value="1"/>
</dbReference>
<evidence type="ECO:0000259" key="4">
    <source>
        <dbReference type="Pfam" id="PF00389"/>
    </source>
</evidence>
<evidence type="ECO:0000259" key="5">
    <source>
        <dbReference type="Pfam" id="PF02826"/>
    </source>
</evidence>
<reference evidence="7" key="1">
    <citation type="submission" date="2018-12" db="EMBL/GenBank/DDBJ databases">
        <title>Complete genome sequence of an uncultured bacterium of the candidate phylum Bipolaricaulota.</title>
        <authorList>
            <person name="Kadnikov V.V."/>
            <person name="Mardanov A.V."/>
            <person name="Beletsky A.V."/>
            <person name="Frank Y.A."/>
            <person name="Karnachuk O.V."/>
            <person name="Ravin N.V."/>
        </authorList>
    </citation>
    <scope>NUCLEOTIDE SEQUENCE [LARGE SCALE GENOMIC DNA]</scope>
</reference>
<evidence type="ECO:0000313" key="7">
    <source>
        <dbReference type="Proteomes" id="UP000287233"/>
    </source>
</evidence>
<dbReference type="InterPro" id="IPR036291">
    <property type="entry name" value="NAD(P)-bd_dom_sf"/>
</dbReference>
<dbReference type="InterPro" id="IPR050223">
    <property type="entry name" value="D-isomer_2-hydroxyacid_DH"/>
</dbReference>
<sequence length="328" mass="34620">MARVLIATAMFAEVLERLRRAGHDVDVCEGRPSAAELAQAEALICPLSLPVRAELLNAAPRLRVVANLGAGVDNIDVGAAARRGVAVTNTPDVLTEATADLGWALLLGVARRIVEADQDLRSHGFPGWAFLPPHLGADVSGRTLGVVGFGRIGQAVARRGRGFGMQVFYTSRSSKPAAEEETGAQPLALDELLSRSDFVVLCVPLTRETRHMIGERELGLMRQDAILVNIARGPVVDEAALVAALRAGTIRGAGLDVFEDEPRVHPDLLGMRNVILTPHVGSATVTTRRRMADLACDAVLAVLAGKVPANLVSAPSPEDLGTRGTPTV</sequence>
<comment type="similarity">
    <text evidence="1 3">Belongs to the D-isomer specific 2-hydroxyacid dehydrogenase family.</text>
</comment>
<dbReference type="FunFam" id="3.40.50.720:FF:000462">
    <property type="entry name" value="Glyoxylate reductase (NADP+)"/>
    <property type="match status" value="1"/>
</dbReference>
<dbReference type="PANTHER" id="PTHR10996:SF283">
    <property type="entry name" value="GLYOXYLATE_HYDROXYPYRUVATE REDUCTASE B"/>
    <property type="match status" value="1"/>
</dbReference>
<dbReference type="GO" id="GO:0016618">
    <property type="term" value="F:hydroxypyruvate reductase [NAD(P)H] activity"/>
    <property type="evidence" value="ECO:0007669"/>
    <property type="project" value="TreeGrafter"/>
</dbReference>
<keyword evidence="2 3" id="KW-0560">Oxidoreductase</keyword>
<feature type="domain" description="D-isomer specific 2-hydroxyacid dehydrogenase catalytic" evidence="4">
    <location>
        <begin position="4"/>
        <end position="312"/>
    </location>
</feature>
<name>A0A410FUL7_BIPS1</name>
<dbReference type="CDD" id="cd05301">
    <property type="entry name" value="GDH"/>
    <property type="match status" value="1"/>
</dbReference>
<dbReference type="KEGG" id="bih:BIP78_0875"/>
<dbReference type="SUPFAM" id="SSF52283">
    <property type="entry name" value="Formate/glycerate dehydrogenase catalytic domain-like"/>
    <property type="match status" value="1"/>
</dbReference>
<proteinExistence type="inferred from homology"/>
<dbReference type="GO" id="GO:0005829">
    <property type="term" value="C:cytosol"/>
    <property type="evidence" value="ECO:0007669"/>
    <property type="project" value="TreeGrafter"/>
</dbReference>
<dbReference type="InterPro" id="IPR029753">
    <property type="entry name" value="D-isomer_DH_CS"/>
</dbReference>
<gene>
    <name evidence="6" type="ORF">BIP78_0875</name>
</gene>
<accession>A0A410FUL7</accession>
<evidence type="ECO:0000256" key="2">
    <source>
        <dbReference type="ARBA" id="ARBA00023002"/>
    </source>
</evidence>
<dbReference type="Gene3D" id="3.40.50.720">
    <property type="entry name" value="NAD(P)-binding Rossmann-like Domain"/>
    <property type="match status" value="2"/>
</dbReference>
<organism evidence="6 7">
    <name type="scientific">Bipolaricaulis sibiricus</name>
    <dbReference type="NCBI Taxonomy" id="2501609"/>
    <lineage>
        <taxon>Bacteria</taxon>
        <taxon>Candidatus Bipolaricaulota</taxon>
        <taxon>Candidatus Bipolaricaulia</taxon>
        <taxon>Candidatus Bipolaricaulales</taxon>
        <taxon>Candidatus Bipolaricaulaceae</taxon>
        <taxon>Candidatus Bipolaricaulis</taxon>
    </lineage>
</organism>
<dbReference type="AlphaFoldDB" id="A0A410FUL7"/>
<dbReference type="InterPro" id="IPR029752">
    <property type="entry name" value="D-isomer_DH_CS1"/>
</dbReference>
<protein>
    <submittedName>
        <fullName evidence="6">D-3-phosphoglycerate dehydrogenase</fullName>
    </submittedName>
</protein>
<dbReference type="InterPro" id="IPR006139">
    <property type="entry name" value="D-isomer_2_OHA_DH_cat_dom"/>
</dbReference>
<dbReference type="InterPro" id="IPR006140">
    <property type="entry name" value="D-isomer_DH_NAD-bd"/>
</dbReference>
<dbReference type="EMBL" id="CP034928">
    <property type="protein sequence ID" value="QAA76641.1"/>
    <property type="molecule type" value="Genomic_DNA"/>
</dbReference>
<feature type="domain" description="D-isomer specific 2-hydroxyacid dehydrogenase NAD-binding" evidence="5">
    <location>
        <begin position="104"/>
        <end position="281"/>
    </location>
</feature>